<dbReference type="EMBL" id="UYSU01032397">
    <property type="protein sequence ID" value="VDL89382.1"/>
    <property type="molecule type" value="Genomic_DNA"/>
</dbReference>
<dbReference type="OrthoDB" id="6307543at2759"/>
<reference evidence="1 2" key="2">
    <citation type="submission" date="2018-11" db="EMBL/GenBank/DDBJ databases">
        <authorList>
            <consortium name="Pathogen Informatics"/>
        </authorList>
    </citation>
    <scope>NUCLEOTIDE SEQUENCE [LARGE SCALE GENOMIC DNA]</scope>
    <source>
        <strain evidence="1 2">NST_G2</strain>
    </source>
</reference>
<evidence type="ECO:0000313" key="1">
    <source>
        <dbReference type="EMBL" id="VDL89382.1"/>
    </source>
</evidence>
<accession>A0A183SFJ9</accession>
<reference evidence="3" key="1">
    <citation type="submission" date="2016-06" db="UniProtKB">
        <authorList>
            <consortium name="WormBaseParasite"/>
        </authorList>
    </citation>
    <scope>IDENTIFICATION</scope>
</reference>
<organism evidence="3">
    <name type="scientific">Schistocephalus solidus</name>
    <name type="common">Tapeworm</name>
    <dbReference type="NCBI Taxonomy" id="70667"/>
    <lineage>
        <taxon>Eukaryota</taxon>
        <taxon>Metazoa</taxon>
        <taxon>Spiralia</taxon>
        <taxon>Lophotrochozoa</taxon>
        <taxon>Platyhelminthes</taxon>
        <taxon>Cestoda</taxon>
        <taxon>Eucestoda</taxon>
        <taxon>Diphyllobothriidea</taxon>
        <taxon>Diphyllobothriidae</taxon>
        <taxon>Schistocephalus</taxon>
    </lineage>
</organism>
<gene>
    <name evidence="1" type="ORF">SSLN_LOCUS2997</name>
</gene>
<keyword evidence="2" id="KW-1185">Reference proteome</keyword>
<proteinExistence type="predicted"/>
<evidence type="ECO:0000313" key="2">
    <source>
        <dbReference type="Proteomes" id="UP000275846"/>
    </source>
</evidence>
<dbReference type="WBParaSite" id="SSLN_0000309701-mRNA-1">
    <property type="protein sequence ID" value="SSLN_0000309701-mRNA-1"/>
    <property type="gene ID" value="SSLN_0000309701"/>
</dbReference>
<dbReference type="Proteomes" id="UP000275846">
    <property type="component" value="Unassembled WGS sequence"/>
</dbReference>
<dbReference type="AlphaFoldDB" id="A0A183SFJ9"/>
<sequence>MASSSPRRGYNFNPDEGPKVRIYQDWFDDIDANISNLLAEKNGLHKAYMDLRTDATIAAFFRCRRLVQQQLREMQDAWMAICGFCIKGTAPPLISDGTTLLIEKSKILNRWADHIRSVLNCSSAILDAAINLLPQVDTNSALYLLPSLPETIRSVQQISSGKAPGSNAISLEVCKYGEPWMMAELTTLFQVMWRQGQVP</sequence>
<evidence type="ECO:0000313" key="3">
    <source>
        <dbReference type="WBParaSite" id="SSLN_0000309701-mRNA-1"/>
    </source>
</evidence>
<protein>
    <submittedName>
        <fullName evidence="1 3">Uncharacterized protein</fullName>
    </submittedName>
</protein>
<name>A0A183SFJ9_SCHSO</name>